<feature type="domain" description="HTH cro/C1-type" evidence="1">
    <location>
        <begin position="37"/>
        <end position="92"/>
    </location>
</feature>
<accession>A0ABT9MMJ6</accession>
<evidence type="ECO:0000313" key="2">
    <source>
        <dbReference type="EMBL" id="MDP9792528.1"/>
    </source>
</evidence>
<protein>
    <submittedName>
        <fullName evidence="2">Transcriptional regulator with XRE-family HTH domain</fullName>
    </submittedName>
</protein>
<reference evidence="2 3" key="1">
    <citation type="submission" date="2023-07" db="EMBL/GenBank/DDBJ databases">
        <title>Sequencing the genomes of 1000 actinobacteria strains.</title>
        <authorList>
            <person name="Klenk H.-P."/>
        </authorList>
    </citation>
    <scope>NUCLEOTIDE SEQUENCE [LARGE SCALE GENOMIC DNA]</scope>
    <source>
        <strain evidence="2 3">DSM 44710</strain>
    </source>
</reference>
<dbReference type="PROSITE" id="PS50943">
    <property type="entry name" value="HTH_CROC1"/>
    <property type="match status" value="1"/>
</dbReference>
<dbReference type="CDD" id="cd00093">
    <property type="entry name" value="HTH_XRE"/>
    <property type="match status" value="1"/>
</dbReference>
<dbReference type="EMBL" id="JAUSRA010000001">
    <property type="protein sequence ID" value="MDP9792528.1"/>
    <property type="molecule type" value="Genomic_DNA"/>
</dbReference>
<sequence>MSGELRDLRPDTTSSLWLWTSPDAQTALATGNLGIIMRTWRRATGVGQHELAARLGYDTSYISRIEKGSRDVTDINARLRIARHLGVPPHRVGVVDPGSADHIAMMQFAESTIRLAVLARQAGQAAAAINELWPLVARLEARAAEGMIDRETLPLLARARAELGVSLGYVLPEQRLGAAVRWTGRALRIAAHLEDPDLHAYCLRSYGNELRKAGRTKVANVYIAHAVALDAPRQRTAALLQLARVASDPATFDATFDGLRRSREAGIASDPMITDATILEVQLRGLLTTGRAGAAAEMINKLSWTAGAASPQWAVIRDITVASVMFTADSDSTAAPLLERAIASAVQLRLPHQIQRAQRVARRHRPELVAHAADLLNDLSGGTRRTG</sequence>
<dbReference type="InterPro" id="IPR001387">
    <property type="entry name" value="Cro/C1-type_HTH"/>
</dbReference>
<keyword evidence="3" id="KW-1185">Reference proteome</keyword>
<dbReference type="SUPFAM" id="SSF47413">
    <property type="entry name" value="lambda repressor-like DNA-binding domains"/>
    <property type="match status" value="1"/>
</dbReference>
<dbReference type="RefSeq" id="WP_306827404.1">
    <property type="nucleotide sequence ID" value="NZ_JAUSRA010000001.1"/>
</dbReference>
<gene>
    <name evidence="2" type="ORF">J2S43_001040</name>
</gene>
<dbReference type="Pfam" id="PF13560">
    <property type="entry name" value="HTH_31"/>
    <property type="match status" value="1"/>
</dbReference>
<name>A0ABT9MMJ6_9ACTN</name>
<dbReference type="SMART" id="SM00530">
    <property type="entry name" value="HTH_XRE"/>
    <property type="match status" value="1"/>
</dbReference>
<proteinExistence type="predicted"/>
<comment type="caution">
    <text evidence="2">The sequence shown here is derived from an EMBL/GenBank/DDBJ whole genome shotgun (WGS) entry which is preliminary data.</text>
</comment>
<dbReference type="InterPro" id="IPR010982">
    <property type="entry name" value="Lambda_DNA-bd_dom_sf"/>
</dbReference>
<organism evidence="2 3">
    <name type="scientific">Catenuloplanes nepalensis</name>
    <dbReference type="NCBI Taxonomy" id="587533"/>
    <lineage>
        <taxon>Bacteria</taxon>
        <taxon>Bacillati</taxon>
        <taxon>Actinomycetota</taxon>
        <taxon>Actinomycetes</taxon>
        <taxon>Micromonosporales</taxon>
        <taxon>Micromonosporaceae</taxon>
        <taxon>Catenuloplanes</taxon>
    </lineage>
</organism>
<dbReference type="Proteomes" id="UP001240984">
    <property type="component" value="Unassembled WGS sequence"/>
</dbReference>
<evidence type="ECO:0000259" key="1">
    <source>
        <dbReference type="PROSITE" id="PS50943"/>
    </source>
</evidence>
<evidence type="ECO:0000313" key="3">
    <source>
        <dbReference type="Proteomes" id="UP001240984"/>
    </source>
</evidence>
<dbReference type="Gene3D" id="1.10.260.40">
    <property type="entry name" value="lambda repressor-like DNA-binding domains"/>
    <property type="match status" value="1"/>
</dbReference>